<proteinExistence type="predicted"/>
<dbReference type="GO" id="GO:0043190">
    <property type="term" value="C:ATP-binding cassette (ABC) transporter complex"/>
    <property type="evidence" value="ECO:0007669"/>
    <property type="project" value="InterPro"/>
</dbReference>
<sequence length="528" mass="55568">MSRLRVAGAAVVAAAALTLAACTGGDTGETGETQAPSQDTPVAGGELTILSAGNVATWDPGSAFGSFPGVNWDRLYAVYGAVISTDVDGNIVPGLAESISTDDGGATWTMTMRDGVAFTDGEPVDANAVVANYERFADEANALAAYRVASSFAVSAVDDMTVEIVPLDPNPVLDTLIADNIPFIASPASLPEAGAEYGDPVGAGPFVLESWDTAVGEEFSKNADYWGADDGLPYLDTLKFSIVADPAQRVSTVVQGGAQIMNGYGFQFIADADNPAVATFDVASGGIRHYVFNNTSDLMSDPRAREAVVLAIDPTEMVQTLTQDPSAEGSTALFPSTSPFYDASLSLPETDLDAAQSLVDEITGEGTDFTINLLIAAVPELVRAGELFQLTLEQLDGVTVELNQIPIQDWRAEAFDKDNFDVTFYPGVFDLNSPWVGMANLFGVGGSDNFGNIDIADMEQALQDAQSATSDADREAAMAQVQQIYVDEMPIGVFGIDYRTFLIGADVTGLQSMGRGALYTDRIGYKAE</sequence>
<feature type="signal peptide" evidence="2">
    <location>
        <begin position="1"/>
        <end position="20"/>
    </location>
</feature>
<gene>
    <name evidence="4" type="ORF">HD594_000952</name>
</gene>
<dbReference type="Pfam" id="PF00496">
    <property type="entry name" value="SBP_bac_5"/>
    <property type="match status" value="1"/>
</dbReference>
<dbReference type="GO" id="GO:0015833">
    <property type="term" value="P:peptide transport"/>
    <property type="evidence" value="ECO:0007669"/>
    <property type="project" value="TreeGrafter"/>
</dbReference>
<dbReference type="GO" id="GO:0042597">
    <property type="term" value="C:periplasmic space"/>
    <property type="evidence" value="ECO:0007669"/>
    <property type="project" value="UniProtKB-ARBA"/>
</dbReference>
<evidence type="ECO:0000313" key="4">
    <source>
        <dbReference type="EMBL" id="MBB6390639.1"/>
    </source>
</evidence>
<dbReference type="Gene3D" id="3.10.105.10">
    <property type="entry name" value="Dipeptide-binding Protein, Domain 3"/>
    <property type="match status" value="1"/>
</dbReference>
<protein>
    <submittedName>
        <fullName evidence="4">Peptide/nickel transport system substrate-binding protein</fullName>
    </submittedName>
</protein>
<dbReference type="InterPro" id="IPR030678">
    <property type="entry name" value="Peptide/Ni-bd"/>
</dbReference>
<evidence type="ECO:0000259" key="3">
    <source>
        <dbReference type="Pfam" id="PF00496"/>
    </source>
</evidence>
<keyword evidence="1 2" id="KW-0732">Signal</keyword>
<dbReference type="InterPro" id="IPR000914">
    <property type="entry name" value="SBP_5_dom"/>
</dbReference>
<accession>A0A7X0FNA3</accession>
<organism evidence="4 5">
    <name type="scientific">Microbacterium thalassium</name>
    <dbReference type="NCBI Taxonomy" id="362649"/>
    <lineage>
        <taxon>Bacteria</taxon>
        <taxon>Bacillati</taxon>
        <taxon>Actinomycetota</taxon>
        <taxon>Actinomycetes</taxon>
        <taxon>Micrococcales</taxon>
        <taxon>Microbacteriaceae</taxon>
        <taxon>Microbacterium</taxon>
    </lineage>
</organism>
<dbReference type="InterPro" id="IPR039424">
    <property type="entry name" value="SBP_5"/>
</dbReference>
<dbReference type="AlphaFoldDB" id="A0A7X0FNA3"/>
<feature type="chain" id="PRO_5038755117" evidence="2">
    <location>
        <begin position="21"/>
        <end position="528"/>
    </location>
</feature>
<dbReference type="CDD" id="cd00995">
    <property type="entry name" value="PBP2_NikA_DppA_OppA_like"/>
    <property type="match status" value="1"/>
</dbReference>
<evidence type="ECO:0000313" key="5">
    <source>
        <dbReference type="Proteomes" id="UP000537775"/>
    </source>
</evidence>
<dbReference type="PIRSF" id="PIRSF002741">
    <property type="entry name" value="MppA"/>
    <property type="match status" value="1"/>
</dbReference>
<dbReference type="PANTHER" id="PTHR30290">
    <property type="entry name" value="PERIPLASMIC BINDING COMPONENT OF ABC TRANSPORTER"/>
    <property type="match status" value="1"/>
</dbReference>
<dbReference type="Proteomes" id="UP000537775">
    <property type="component" value="Unassembled WGS sequence"/>
</dbReference>
<keyword evidence="5" id="KW-1185">Reference proteome</keyword>
<evidence type="ECO:0000256" key="1">
    <source>
        <dbReference type="ARBA" id="ARBA00022729"/>
    </source>
</evidence>
<dbReference type="PANTHER" id="PTHR30290:SF38">
    <property type="entry name" value="D,D-DIPEPTIDE-BINDING PERIPLASMIC PROTEIN DDPA-RELATED"/>
    <property type="match status" value="1"/>
</dbReference>
<evidence type="ECO:0000256" key="2">
    <source>
        <dbReference type="SAM" id="SignalP"/>
    </source>
</evidence>
<dbReference type="PROSITE" id="PS51257">
    <property type="entry name" value="PROKAR_LIPOPROTEIN"/>
    <property type="match status" value="1"/>
</dbReference>
<comment type="caution">
    <text evidence="4">The sequence shown here is derived from an EMBL/GenBank/DDBJ whole genome shotgun (WGS) entry which is preliminary data.</text>
</comment>
<name>A0A7X0FNA3_9MICO</name>
<dbReference type="SUPFAM" id="SSF53850">
    <property type="entry name" value="Periplasmic binding protein-like II"/>
    <property type="match status" value="1"/>
</dbReference>
<reference evidence="4 5" key="1">
    <citation type="submission" date="2020-08" db="EMBL/GenBank/DDBJ databases">
        <title>Sequencing the genomes of 1000 actinobacteria strains.</title>
        <authorList>
            <person name="Klenk H.-P."/>
        </authorList>
    </citation>
    <scope>NUCLEOTIDE SEQUENCE [LARGE SCALE GENOMIC DNA]</scope>
    <source>
        <strain evidence="4 5">DSM 12511</strain>
    </source>
</reference>
<dbReference type="GO" id="GO:1904680">
    <property type="term" value="F:peptide transmembrane transporter activity"/>
    <property type="evidence" value="ECO:0007669"/>
    <property type="project" value="TreeGrafter"/>
</dbReference>
<feature type="domain" description="Solute-binding protein family 5" evidence="3">
    <location>
        <begin position="90"/>
        <end position="447"/>
    </location>
</feature>
<dbReference type="Gene3D" id="3.40.190.10">
    <property type="entry name" value="Periplasmic binding protein-like II"/>
    <property type="match status" value="1"/>
</dbReference>
<dbReference type="EMBL" id="JACHML010000001">
    <property type="protein sequence ID" value="MBB6390639.1"/>
    <property type="molecule type" value="Genomic_DNA"/>
</dbReference>